<keyword evidence="1" id="KW-0472">Membrane</keyword>
<keyword evidence="1" id="KW-0812">Transmembrane</keyword>
<dbReference type="Pfam" id="PF01757">
    <property type="entry name" value="Acyl_transf_3"/>
    <property type="match status" value="1"/>
</dbReference>
<evidence type="ECO:0000256" key="1">
    <source>
        <dbReference type="SAM" id="Phobius"/>
    </source>
</evidence>
<dbReference type="InterPro" id="IPR050879">
    <property type="entry name" value="Acyltransferase_3"/>
</dbReference>
<feature type="transmembrane region" description="Helical" evidence="1">
    <location>
        <begin position="154"/>
        <end position="174"/>
    </location>
</feature>
<feature type="transmembrane region" description="Helical" evidence="1">
    <location>
        <begin position="79"/>
        <end position="99"/>
    </location>
</feature>
<evidence type="ECO:0000313" key="3">
    <source>
        <dbReference type="EMBL" id="MDO7844631.1"/>
    </source>
</evidence>
<sequence>MLRFFAAAFVALYHLAFYNRVGPEMQANPLMAHFNVYEGLTPFFNTGWIGVQIFFVISGFVIAYTAFGRTPGAFLESRVARLVPGVAVCATAIVPVMLLSGDGLGETIRAYLMSLAFWPTGPWVTETFWTLPIEVIFYATIFMLIRFRRIDKLEWLAIGIGSASALGWVAYWVTMAPGVPGVLHQLVSLGLIRVGRFLLLEHGCFFALGVLMWLIAVRGVTRLRVVMATLMFAAGTLQVVAEAYRAAAWANYEAAPLTAAAIWVVAMGALIVSIAANGPINRVLGAHARTIRTLGLITFPLYLLHQPFGTLITGTLLASGVAPGMALVAGLVAVMLLSYLVAEHTEPLARRGVMRGMTALAAVPIPAIFQPARTRTALR</sequence>
<dbReference type="PANTHER" id="PTHR23028">
    <property type="entry name" value="ACETYLTRANSFERASE"/>
    <property type="match status" value="1"/>
</dbReference>
<proteinExistence type="predicted"/>
<name>A0ABT9A461_9SPHN</name>
<feature type="transmembrane region" description="Helical" evidence="1">
    <location>
        <begin position="290"/>
        <end position="308"/>
    </location>
</feature>
<keyword evidence="4" id="KW-1185">Reference proteome</keyword>
<feature type="transmembrane region" description="Helical" evidence="1">
    <location>
        <begin position="320"/>
        <end position="341"/>
    </location>
</feature>
<dbReference type="EC" id="2.3.-.-" evidence="3"/>
<keyword evidence="3" id="KW-0012">Acyltransferase</keyword>
<organism evidence="3 4">
    <name type="scientific">Sphingomonas immobilis</name>
    <dbReference type="NCBI Taxonomy" id="3063997"/>
    <lineage>
        <taxon>Bacteria</taxon>
        <taxon>Pseudomonadati</taxon>
        <taxon>Pseudomonadota</taxon>
        <taxon>Alphaproteobacteria</taxon>
        <taxon>Sphingomonadales</taxon>
        <taxon>Sphingomonadaceae</taxon>
        <taxon>Sphingomonas</taxon>
    </lineage>
</organism>
<comment type="caution">
    <text evidence="3">The sequence shown here is derived from an EMBL/GenBank/DDBJ whole genome shotgun (WGS) entry which is preliminary data.</text>
</comment>
<dbReference type="Proteomes" id="UP001176468">
    <property type="component" value="Unassembled WGS sequence"/>
</dbReference>
<dbReference type="GO" id="GO:0016746">
    <property type="term" value="F:acyltransferase activity"/>
    <property type="evidence" value="ECO:0007669"/>
    <property type="project" value="UniProtKB-KW"/>
</dbReference>
<keyword evidence="1" id="KW-1133">Transmembrane helix</keyword>
<gene>
    <name evidence="3" type="ORF">Q5H94_20030</name>
</gene>
<accession>A0ABT9A461</accession>
<feature type="transmembrane region" description="Helical" evidence="1">
    <location>
        <begin position="223"/>
        <end position="240"/>
    </location>
</feature>
<dbReference type="RefSeq" id="WP_304563029.1">
    <property type="nucleotide sequence ID" value="NZ_JAUQSZ010000018.1"/>
</dbReference>
<keyword evidence="3" id="KW-0808">Transferase</keyword>
<protein>
    <submittedName>
        <fullName evidence="3">Acyltransferase</fullName>
        <ecNumber evidence="3">2.3.-.-</ecNumber>
    </submittedName>
</protein>
<feature type="transmembrane region" description="Helical" evidence="1">
    <location>
        <begin position="128"/>
        <end position="147"/>
    </location>
</feature>
<feature type="transmembrane region" description="Helical" evidence="1">
    <location>
        <begin position="260"/>
        <end position="278"/>
    </location>
</feature>
<dbReference type="InterPro" id="IPR002656">
    <property type="entry name" value="Acyl_transf_3_dom"/>
</dbReference>
<reference evidence="3" key="1">
    <citation type="submission" date="2023-07" db="EMBL/GenBank/DDBJ databases">
        <authorList>
            <person name="Kim M.K."/>
        </authorList>
    </citation>
    <scope>NUCLEOTIDE SEQUENCE</scope>
    <source>
        <strain evidence="3">CA1-15</strain>
    </source>
</reference>
<evidence type="ECO:0000259" key="2">
    <source>
        <dbReference type="Pfam" id="PF01757"/>
    </source>
</evidence>
<feature type="domain" description="Acyltransferase 3" evidence="2">
    <location>
        <begin position="2"/>
        <end position="342"/>
    </location>
</feature>
<dbReference type="EMBL" id="JAUQSZ010000018">
    <property type="protein sequence ID" value="MDO7844631.1"/>
    <property type="molecule type" value="Genomic_DNA"/>
</dbReference>
<evidence type="ECO:0000313" key="4">
    <source>
        <dbReference type="Proteomes" id="UP001176468"/>
    </source>
</evidence>
<dbReference type="PANTHER" id="PTHR23028:SF53">
    <property type="entry name" value="ACYL_TRANSF_3 DOMAIN-CONTAINING PROTEIN"/>
    <property type="match status" value="1"/>
</dbReference>
<feature type="transmembrane region" description="Helical" evidence="1">
    <location>
        <begin position="47"/>
        <end position="67"/>
    </location>
</feature>
<feature type="transmembrane region" description="Helical" evidence="1">
    <location>
        <begin position="194"/>
        <end position="216"/>
    </location>
</feature>